<evidence type="ECO:0000313" key="1">
    <source>
        <dbReference type="EMBL" id="MBT1685497.1"/>
    </source>
</evidence>
<dbReference type="InterPro" id="IPR011652">
    <property type="entry name" value="MORN_2"/>
</dbReference>
<keyword evidence="2" id="KW-1185">Reference proteome</keyword>
<dbReference type="AlphaFoldDB" id="A0AAP2DA88"/>
<dbReference type="PANTHER" id="PTHR33706">
    <property type="entry name" value="MORN VARIANT REPEAT PROTEIN"/>
    <property type="match status" value="1"/>
</dbReference>
<sequence>MIKLPSIKIDQVRNGKWKEFNKHGVLIAEGSYVNNKKHGVWREYYDHNGAMMIEENYDCGISHGRYASFHPNGQILSEGQFFRGSRVGYFKIYDEQGNNIRNLHFVNDIQVKDINGFEHDEDSAPERKAGS</sequence>
<organism evidence="1 2">
    <name type="scientific">Dawidia soli</name>
    <dbReference type="NCBI Taxonomy" id="2782352"/>
    <lineage>
        <taxon>Bacteria</taxon>
        <taxon>Pseudomonadati</taxon>
        <taxon>Bacteroidota</taxon>
        <taxon>Cytophagia</taxon>
        <taxon>Cytophagales</taxon>
        <taxon>Chryseotaleaceae</taxon>
        <taxon>Dawidia</taxon>
    </lineage>
</organism>
<dbReference type="Proteomes" id="UP001319180">
    <property type="component" value="Unassembled WGS sequence"/>
</dbReference>
<proteinExistence type="predicted"/>
<dbReference type="Pfam" id="PF07661">
    <property type="entry name" value="MORN_2"/>
    <property type="match status" value="2"/>
</dbReference>
<accession>A0AAP2DA88</accession>
<protein>
    <submittedName>
        <fullName evidence="1">Uncharacterized protein</fullName>
    </submittedName>
</protein>
<dbReference type="EMBL" id="JAHESC010000003">
    <property type="protein sequence ID" value="MBT1685497.1"/>
    <property type="molecule type" value="Genomic_DNA"/>
</dbReference>
<dbReference type="PANTHER" id="PTHR33706:SF1">
    <property type="entry name" value="TPR REPEAT PROTEIN"/>
    <property type="match status" value="1"/>
</dbReference>
<dbReference type="SUPFAM" id="SSF82185">
    <property type="entry name" value="Histone H3 K4-specific methyltransferase SET7/9 N-terminal domain"/>
    <property type="match status" value="1"/>
</dbReference>
<comment type="caution">
    <text evidence="1">The sequence shown here is derived from an EMBL/GenBank/DDBJ whole genome shotgun (WGS) entry which is preliminary data.</text>
</comment>
<name>A0AAP2DA88_9BACT</name>
<dbReference type="Gene3D" id="3.90.930.1">
    <property type="match status" value="1"/>
</dbReference>
<dbReference type="RefSeq" id="WP_254088747.1">
    <property type="nucleotide sequence ID" value="NZ_JAHESC010000003.1"/>
</dbReference>
<evidence type="ECO:0000313" key="2">
    <source>
        <dbReference type="Proteomes" id="UP001319180"/>
    </source>
</evidence>
<gene>
    <name evidence="1" type="ORF">KK078_02960</name>
</gene>
<reference evidence="1 2" key="1">
    <citation type="submission" date="2021-05" db="EMBL/GenBank/DDBJ databases">
        <title>A Polyphasic approach of four new species of the genus Ohtaekwangia: Ohtaekwangia histidinii sp. nov., Ohtaekwangia cretensis sp. nov., Ohtaekwangia indiensis sp. nov., Ohtaekwangia reichenbachii sp. nov. from diverse environment.</title>
        <authorList>
            <person name="Octaviana S."/>
        </authorList>
    </citation>
    <scope>NUCLEOTIDE SEQUENCE [LARGE SCALE GENOMIC DNA]</scope>
    <source>
        <strain evidence="1 2">PWU37</strain>
    </source>
</reference>